<organism evidence="1 2">
    <name type="scientific">Choanephora cucurbitarum</name>
    <dbReference type="NCBI Taxonomy" id="101091"/>
    <lineage>
        <taxon>Eukaryota</taxon>
        <taxon>Fungi</taxon>
        <taxon>Fungi incertae sedis</taxon>
        <taxon>Mucoromycota</taxon>
        <taxon>Mucoromycotina</taxon>
        <taxon>Mucoromycetes</taxon>
        <taxon>Mucorales</taxon>
        <taxon>Mucorineae</taxon>
        <taxon>Choanephoraceae</taxon>
        <taxon>Choanephoroideae</taxon>
        <taxon>Choanephora</taxon>
    </lineage>
</organism>
<dbReference type="Proteomes" id="UP000093000">
    <property type="component" value="Unassembled WGS sequence"/>
</dbReference>
<protein>
    <submittedName>
        <fullName evidence="1">Uncharacterized protein</fullName>
    </submittedName>
</protein>
<evidence type="ECO:0000313" key="1">
    <source>
        <dbReference type="EMBL" id="OBZ80584.1"/>
    </source>
</evidence>
<reference evidence="1 2" key="1">
    <citation type="submission" date="2016-03" db="EMBL/GenBank/DDBJ databases">
        <title>Choanephora cucurbitarum.</title>
        <authorList>
            <person name="Min B."/>
            <person name="Park H."/>
            <person name="Park J.-H."/>
            <person name="Shin H.-D."/>
            <person name="Choi I.-G."/>
        </authorList>
    </citation>
    <scope>NUCLEOTIDE SEQUENCE [LARGE SCALE GENOMIC DNA]</scope>
    <source>
        <strain evidence="1 2">KUS-F28377</strain>
    </source>
</reference>
<accession>A0A1C7MZM1</accession>
<dbReference type="AlphaFoldDB" id="A0A1C7MZM1"/>
<sequence>MYAKEDILDTRKFTTETFALLGRMVDVIVNKRLDQHNIAKLDLRQTLIELLEITDYAAQKSDCYL</sequence>
<comment type="caution">
    <text evidence="1">The sequence shown here is derived from an EMBL/GenBank/DDBJ whole genome shotgun (WGS) entry which is preliminary data.</text>
</comment>
<keyword evidence="2" id="KW-1185">Reference proteome</keyword>
<evidence type="ECO:0000313" key="2">
    <source>
        <dbReference type="Proteomes" id="UP000093000"/>
    </source>
</evidence>
<dbReference type="OrthoDB" id="10520647at2759"/>
<gene>
    <name evidence="1" type="ORF">A0J61_11367</name>
</gene>
<dbReference type="InParanoid" id="A0A1C7MZM1"/>
<dbReference type="EMBL" id="LUGH01001956">
    <property type="protein sequence ID" value="OBZ80584.1"/>
    <property type="molecule type" value="Genomic_DNA"/>
</dbReference>
<name>A0A1C7MZM1_9FUNG</name>
<proteinExistence type="predicted"/>